<dbReference type="PANTHER" id="PTHR10655:SF63">
    <property type="entry name" value="PHOSPHOLIPASE_CARBOXYLESTERASE_THIOESTERASE DOMAIN-CONTAINING PROTEIN"/>
    <property type="match status" value="1"/>
</dbReference>
<dbReference type="Gene3D" id="3.40.50.1820">
    <property type="entry name" value="alpha/beta hydrolase"/>
    <property type="match status" value="1"/>
</dbReference>
<accession>A0AAE0U0U5</accession>
<reference evidence="3" key="2">
    <citation type="submission" date="2023-06" db="EMBL/GenBank/DDBJ databases">
        <authorList>
            <consortium name="Lawrence Berkeley National Laboratory"/>
            <person name="Haridas S."/>
            <person name="Hensen N."/>
            <person name="Bonometti L."/>
            <person name="Westerberg I."/>
            <person name="Brannstrom I.O."/>
            <person name="Guillou S."/>
            <person name="Cros-Aarteil S."/>
            <person name="Calhoun S."/>
            <person name="Kuo A."/>
            <person name="Mondo S."/>
            <person name="Pangilinan J."/>
            <person name="Riley R."/>
            <person name="LaButti K."/>
            <person name="Andreopoulos B."/>
            <person name="Lipzen A."/>
            <person name="Chen C."/>
            <person name="Yanf M."/>
            <person name="Daum C."/>
            <person name="Ng V."/>
            <person name="Clum A."/>
            <person name="Steindorff A."/>
            <person name="Ohm R."/>
            <person name="Martin F."/>
            <person name="Silar P."/>
            <person name="Natvig D."/>
            <person name="Lalanne C."/>
            <person name="Gautier V."/>
            <person name="Ament-velasquez S.L."/>
            <person name="Kruys A."/>
            <person name="Hutchinson M.I."/>
            <person name="Powell A.J."/>
            <person name="Barry K."/>
            <person name="Miller A.N."/>
            <person name="Grigoriev I.V."/>
            <person name="Debuchy R."/>
            <person name="Gladieux P."/>
            <person name="Thoren M.H."/>
            <person name="Johannesson H."/>
        </authorList>
    </citation>
    <scope>NUCLEOTIDE SEQUENCE</scope>
    <source>
        <strain evidence="3">CBS 232.78</strain>
    </source>
</reference>
<dbReference type="Proteomes" id="UP001285441">
    <property type="component" value="Unassembled WGS sequence"/>
</dbReference>
<comment type="caution">
    <text evidence="3">The sequence shown here is derived from an EMBL/GenBank/DDBJ whole genome shotgun (WGS) entry which is preliminary data.</text>
</comment>
<dbReference type="SUPFAM" id="SSF53474">
    <property type="entry name" value="alpha/beta-Hydrolases"/>
    <property type="match status" value="1"/>
</dbReference>
<proteinExistence type="inferred from homology"/>
<evidence type="ECO:0000313" key="3">
    <source>
        <dbReference type="EMBL" id="KAK3386455.1"/>
    </source>
</evidence>
<evidence type="ECO:0000313" key="4">
    <source>
        <dbReference type="Proteomes" id="UP001285441"/>
    </source>
</evidence>
<dbReference type="InterPro" id="IPR003140">
    <property type="entry name" value="PLipase/COase/thioEstase"/>
</dbReference>
<evidence type="ECO:0000256" key="1">
    <source>
        <dbReference type="ARBA" id="ARBA00006499"/>
    </source>
</evidence>
<organism evidence="3 4">
    <name type="scientific">Podospora didyma</name>
    <dbReference type="NCBI Taxonomy" id="330526"/>
    <lineage>
        <taxon>Eukaryota</taxon>
        <taxon>Fungi</taxon>
        <taxon>Dikarya</taxon>
        <taxon>Ascomycota</taxon>
        <taxon>Pezizomycotina</taxon>
        <taxon>Sordariomycetes</taxon>
        <taxon>Sordariomycetidae</taxon>
        <taxon>Sordariales</taxon>
        <taxon>Podosporaceae</taxon>
        <taxon>Podospora</taxon>
    </lineage>
</organism>
<gene>
    <name evidence="3" type="ORF">B0H63DRAFT_500343</name>
</gene>
<dbReference type="AlphaFoldDB" id="A0AAE0U0U5"/>
<name>A0AAE0U0U5_9PEZI</name>
<dbReference type="GO" id="GO:0005737">
    <property type="term" value="C:cytoplasm"/>
    <property type="evidence" value="ECO:0007669"/>
    <property type="project" value="TreeGrafter"/>
</dbReference>
<keyword evidence="4" id="KW-1185">Reference proteome</keyword>
<comment type="similarity">
    <text evidence="1">Belongs to the AB hydrolase superfamily. AB hydrolase 2 family.</text>
</comment>
<reference evidence="3" key="1">
    <citation type="journal article" date="2023" name="Mol. Phylogenet. Evol.">
        <title>Genome-scale phylogeny and comparative genomics of the fungal order Sordariales.</title>
        <authorList>
            <person name="Hensen N."/>
            <person name="Bonometti L."/>
            <person name="Westerberg I."/>
            <person name="Brannstrom I.O."/>
            <person name="Guillou S."/>
            <person name="Cros-Aarteil S."/>
            <person name="Calhoun S."/>
            <person name="Haridas S."/>
            <person name="Kuo A."/>
            <person name="Mondo S."/>
            <person name="Pangilinan J."/>
            <person name="Riley R."/>
            <person name="LaButti K."/>
            <person name="Andreopoulos B."/>
            <person name="Lipzen A."/>
            <person name="Chen C."/>
            <person name="Yan M."/>
            <person name="Daum C."/>
            <person name="Ng V."/>
            <person name="Clum A."/>
            <person name="Steindorff A."/>
            <person name="Ohm R.A."/>
            <person name="Martin F."/>
            <person name="Silar P."/>
            <person name="Natvig D.O."/>
            <person name="Lalanne C."/>
            <person name="Gautier V."/>
            <person name="Ament-Velasquez S.L."/>
            <person name="Kruys A."/>
            <person name="Hutchinson M.I."/>
            <person name="Powell A.J."/>
            <person name="Barry K."/>
            <person name="Miller A.N."/>
            <person name="Grigoriev I.V."/>
            <person name="Debuchy R."/>
            <person name="Gladieux P."/>
            <person name="Hiltunen Thoren M."/>
            <person name="Johannesson H."/>
        </authorList>
    </citation>
    <scope>NUCLEOTIDE SEQUENCE</scope>
    <source>
        <strain evidence="3">CBS 232.78</strain>
    </source>
</reference>
<dbReference type="InterPro" id="IPR029058">
    <property type="entry name" value="AB_hydrolase_fold"/>
</dbReference>
<dbReference type="GO" id="GO:0052689">
    <property type="term" value="F:carboxylic ester hydrolase activity"/>
    <property type="evidence" value="ECO:0007669"/>
    <property type="project" value="TreeGrafter"/>
</dbReference>
<dbReference type="Pfam" id="PF02230">
    <property type="entry name" value="Abhydrolase_2"/>
    <property type="match status" value="1"/>
</dbReference>
<dbReference type="EMBL" id="JAULSW010000003">
    <property type="protein sequence ID" value="KAK3386455.1"/>
    <property type="molecule type" value="Genomic_DNA"/>
</dbReference>
<sequence>MSPFVVGPEAGVGHTHTVILLHGRDSDAREFGNEFLECSATTSTPTGKNSLPDLFPAVRWVFPQARHCQSQRFDTQMSQWFDMWTTENPQERSELQRPGLSWSVDHLRALIREEEVRVPRERIVLAGISQGFAAVLATFLADGKGGFAGLAGFCSWFPLVDQVTSPMTTPQVVPLHERLAAVQQLFLHDGGDGANTQPESLPASSQLTVTTTLIHLQHSRDDEVIAIENGERMRDVLEQLGFGDVQWREYEDGGHWFNEPQGVDDFFEFLERVW</sequence>
<dbReference type="InterPro" id="IPR050565">
    <property type="entry name" value="LYPA1-2/EST-like"/>
</dbReference>
<dbReference type="GO" id="GO:0008474">
    <property type="term" value="F:palmitoyl-(protein) hydrolase activity"/>
    <property type="evidence" value="ECO:0007669"/>
    <property type="project" value="TreeGrafter"/>
</dbReference>
<dbReference type="PANTHER" id="PTHR10655">
    <property type="entry name" value="LYSOPHOSPHOLIPASE-RELATED"/>
    <property type="match status" value="1"/>
</dbReference>
<feature type="domain" description="Phospholipase/carboxylesterase/thioesterase" evidence="2">
    <location>
        <begin position="13"/>
        <end position="174"/>
    </location>
</feature>
<protein>
    <submittedName>
        <fullName evidence="3">Alpha/Beta hydrolase protein</fullName>
    </submittedName>
</protein>
<evidence type="ECO:0000259" key="2">
    <source>
        <dbReference type="Pfam" id="PF02230"/>
    </source>
</evidence>
<keyword evidence="3" id="KW-0378">Hydrolase</keyword>